<dbReference type="OrthoDB" id="5135333at2759"/>
<feature type="compositionally biased region" description="Low complexity" evidence="1">
    <location>
        <begin position="708"/>
        <end position="718"/>
    </location>
</feature>
<evidence type="ECO:0000313" key="3">
    <source>
        <dbReference type="EMBL" id="KAF2190850.1"/>
    </source>
</evidence>
<gene>
    <name evidence="3" type="ORF">K469DRAFT_736556</name>
</gene>
<evidence type="ECO:0000313" key="4">
    <source>
        <dbReference type="Proteomes" id="UP000800200"/>
    </source>
</evidence>
<keyword evidence="4" id="KW-1185">Reference proteome</keyword>
<dbReference type="PANTHER" id="PTHR33112">
    <property type="entry name" value="DOMAIN PROTEIN, PUTATIVE-RELATED"/>
    <property type="match status" value="1"/>
</dbReference>
<dbReference type="Pfam" id="PF06985">
    <property type="entry name" value="HET"/>
    <property type="match status" value="1"/>
</dbReference>
<dbReference type="PANTHER" id="PTHR33112:SF12">
    <property type="entry name" value="HETEROKARYON INCOMPATIBILITY DOMAIN-CONTAINING PROTEIN"/>
    <property type="match status" value="1"/>
</dbReference>
<dbReference type="AlphaFoldDB" id="A0A6A6EL74"/>
<evidence type="ECO:0000259" key="2">
    <source>
        <dbReference type="Pfam" id="PF06985"/>
    </source>
</evidence>
<feature type="region of interest" description="Disordered" evidence="1">
    <location>
        <begin position="701"/>
        <end position="730"/>
    </location>
</feature>
<accession>A0A6A6EL74</accession>
<organism evidence="3 4">
    <name type="scientific">Zopfia rhizophila CBS 207.26</name>
    <dbReference type="NCBI Taxonomy" id="1314779"/>
    <lineage>
        <taxon>Eukaryota</taxon>
        <taxon>Fungi</taxon>
        <taxon>Dikarya</taxon>
        <taxon>Ascomycota</taxon>
        <taxon>Pezizomycotina</taxon>
        <taxon>Dothideomycetes</taxon>
        <taxon>Dothideomycetes incertae sedis</taxon>
        <taxon>Zopfiaceae</taxon>
        <taxon>Zopfia</taxon>
    </lineage>
</organism>
<feature type="compositionally biased region" description="Pro residues" evidence="1">
    <location>
        <begin position="719"/>
        <end position="728"/>
    </location>
</feature>
<name>A0A6A6EL74_9PEZI</name>
<sequence length="986" mass="109081">MSTIGPHPKHIAGIQPPTPKSSSYLALPPNPSHPRARSGSSGSATSDTSDTLKFISLDGSKVHLPGLKTAGTAFKTLWQHIPEKLSKFSEDVSDMAIEIKGDTLDLSKTAIREIGKGSKGMCSECAKMKLEHCIPGSNQRIGASTHEYIRPLERIILQRDMCLFCNVLYHALCKDENDPLKTEHIQDHIQGQLKGKSFKEWTENAQLWRRIFKSNSVWPFGHSRDTADDDEDIQRLISSTMPKGPRSLDGAPEAALVAGLAGLKGAKIGGGSKISKRDRDIIEMADATIPLPCWVLIKLHTEESSKSGLLVVHVVARNREPRSALKEISRFHLRVASAPKYPAPGIPLRYGNKLSEYVDLRLARLWMEVCTDQHTGFVNLEGYCLEDCAPGSGVVPYAALSYRTLNKYYTPGGLRPEIAKQAGLQYLWVDALCIQQDNAIDSEAQIGQMDRIYRNALLTIVAADGQNANSPFIGVSGPRQAHQFVAEQIRPNVNILMPVLGSTNLEPWETRAWTLQEKMLSNRLLVFSGGHMMWHCHEAVHYEDMTATDAKTTLGKDRASPLLSSGLREGDPPNTAVFIVSPRDGTVSVTRSAAFEKKMSYSSDVLRALSGILPLLNKAYGLPQTMIDIAILWQPSGPFRRRKHCENSECNEPYMPSWSWAGWEGDVVYEPSFALIQKNGPERIRPIVHFYAKGNQKLSEWTEPSRCSSSKSSTIVPTSPKPRSIPPPKPHKKLYLSSSEPLHVPRSNTTDPAITPAVNKPVFQGNKLQRIGLLASMEDGDSGALLWNNDRPHMLQVGALPWQWEASSTSFPRQLTSRDAMNTGKQHLIFHTQVAKIHLGDNYALEISQKNQERPKETVSDSSDTVLRKIRQKSHTAPCLADPTWTITGETRATQIRDGSGKEVGRVQIHDSSAQGSWPFDFIVLSEAQYFGDDSVVDVADFPLYNVMMVSKPGGPSKVRCRMGLGKVYKYAWRMAGAVDELVVLG</sequence>
<dbReference type="InterPro" id="IPR010730">
    <property type="entry name" value="HET"/>
</dbReference>
<proteinExistence type="predicted"/>
<reference evidence="3" key="1">
    <citation type="journal article" date="2020" name="Stud. Mycol.">
        <title>101 Dothideomycetes genomes: a test case for predicting lifestyles and emergence of pathogens.</title>
        <authorList>
            <person name="Haridas S."/>
            <person name="Albert R."/>
            <person name="Binder M."/>
            <person name="Bloem J."/>
            <person name="Labutti K."/>
            <person name="Salamov A."/>
            <person name="Andreopoulos B."/>
            <person name="Baker S."/>
            <person name="Barry K."/>
            <person name="Bills G."/>
            <person name="Bluhm B."/>
            <person name="Cannon C."/>
            <person name="Castanera R."/>
            <person name="Culley D."/>
            <person name="Daum C."/>
            <person name="Ezra D."/>
            <person name="Gonzalez J."/>
            <person name="Henrissat B."/>
            <person name="Kuo A."/>
            <person name="Liang C."/>
            <person name="Lipzen A."/>
            <person name="Lutzoni F."/>
            <person name="Magnuson J."/>
            <person name="Mondo S."/>
            <person name="Nolan M."/>
            <person name="Ohm R."/>
            <person name="Pangilinan J."/>
            <person name="Park H.-J."/>
            <person name="Ramirez L."/>
            <person name="Alfaro M."/>
            <person name="Sun H."/>
            <person name="Tritt A."/>
            <person name="Yoshinaga Y."/>
            <person name="Zwiers L.-H."/>
            <person name="Turgeon B."/>
            <person name="Goodwin S."/>
            <person name="Spatafora J."/>
            <person name="Crous P."/>
            <person name="Grigoriev I."/>
        </authorList>
    </citation>
    <scope>NUCLEOTIDE SEQUENCE</scope>
    <source>
        <strain evidence="3">CBS 207.26</strain>
    </source>
</reference>
<feature type="domain" description="Heterokaryon incompatibility" evidence="2">
    <location>
        <begin position="418"/>
        <end position="517"/>
    </location>
</feature>
<dbReference type="Proteomes" id="UP000800200">
    <property type="component" value="Unassembled WGS sequence"/>
</dbReference>
<dbReference type="EMBL" id="ML994618">
    <property type="protein sequence ID" value="KAF2190850.1"/>
    <property type="molecule type" value="Genomic_DNA"/>
</dbReference>
<feature type="compositionally biased region" description="Low complexity" evidence="1">
    <location>
        <begin position="37"/>
        <end position="48"/>
    </location>
</feature>
<feature type="region of interest" description="Disordered" evidence="1">
    <location>
        <begin position="1"/>
        <end position="48"/>
    </location>
</feature>
<protein>
    <recommendedName>
        <fullName evidence="2">Heterokaryon incompatibility domain-containing protein</fullName>
    </recommendedName>
</protein>
<evidence type="ECO:0000256" key="1">
    <source>
        <dbReference type="SAM" id="MobiDB-lite"/>
    </source>
</evidence>